<protein>
    <submittedName>
        <fullName evidence="2">Acetylxylan esterase</fullName>
    </submittedName>
</protein>
<dbReference type="SUPFAM" id="SSF53474">
    <property type="entry name" value="alpha/beta-Hydrolases"/>
    <property type="match status" value="1"/>
</dbReference>
<gene>
    <name evidence="2" type="ORF">ACFQNG_18830</name>
</gene>
<dbReference type="RefSeq" id="WP_379867451.1">
    <property type="nucleotide sequence ID" value="NZ_JBHTBW010000080.1"/>
</dbReference>
<comment type="caution">
    <text evidence="2">The sequence shown here is derived from an EMBL/GenBank/DDBJ whole genome shotgun (WGS) entry which is preliminary data.</text>
</comment>
<dbReference type="PANTHER" id="PTHR40111">
    <property type="entry name" value="CEPHALOSPORIN-C DEACETYLASE"/>
    <property type="match status" value="1"/>
</dbReference>
<reference evidence="3" key="1">
    <citation type="journal article" date="2019" name="Int. J. Syst. Evol. Microbiol.">
        <title>The Global Catalogue of Microorganisms (GCM) 10K type strain sequencing project: providing services to taxonomists for standard genome sequencing and annotation.</title>
        <authorList>
            <consortium name="The Broad Institute Genomics Platform"/>
            <consortium name="The Broad Institute Genome Sequencing Center for Infectious Disease"/>
            <person name="Wu L."/>
            <person name="Ma J."/>
        </authorList>
    </citation>
    <scope>NUCLEOTIDE SEQUENCE [LARGE SCALE GENOMIC DNA]</scope>
    <source>
        <strain evidence="3">CGMCC 1.12942</strain>
    </source>
</reference>
<dbReference type="InterPro" id="IPR008391">
    <property type="entry name" value="AXE1_dom"/>
</dbReference>
<dbReference type="Gene3D" id="3.40.50.1820">
    <property type="entry name" value="alpha/beta hydrolase"/>
    <property type="match status" value="1"/>
</dbReference>
<evidence type="ECO:0000313" key="3">
    <source>
        <dbReference type="Proteomes" id="UP001596500"/>
    </source>
</evidence>
<dbReference type="Pfam" id="PF05448">
    <property type="entry name" value="AXE1"/>
    <property type="match status" value="1"/>
</dbReference>
<feature type="domain" description="Acetyl xylan esterase" evidence="1">
    <location>
        <begin position="5"/>
        <end position="311"/>
    </location>
</feature>
<dbReference type="InterPro" id="IPR029058">
    <property type="entry name" value="AB_hydrolase_fold"/>
</dbReference>
<organism evidence="2 3">
    <name type="scientific">Laceyella putida</name>
    <dbReference type="NCBI Taxonomy" id="110101"/>
    <lineage>
        <taxon>Bacteria</taxon>
        <taxon>Bacillati</taxon>
        <taxon>Bacillota</taxon>
        <taxon>Bacilli</taxon>
        <taxon>Bacillales</taxon>
        <taxon>Thermoactinomycetaceae</taxon>
        <taxon>Laceyella</taxon>
    </lineage>
</organism>
<dbReference type="PANTHER" id="PTHR40111:SF1">
    <property type="entry name" value="CEPHALOSPORIN-C DEACETYLASE"/>
    <property type="match status" value="1"/>
</dbReference>
<evidence type="ECO:0000313" key="2">
    <source>
        <dbReference type="EMBL" id="MFC7443124.1"/>
    </source>
</evidence>
<evidence type="ECO:0000259" key="1">
    <source>
        <dbReference type="Pfam" id="PF05448"/>
    </source>
</evidence>
<dbReference type="EMBL" id="JBHTBW010000080">
    <property type="protein sequence ID" value="MFC7443124.1"/>
    <property type="molecule type" value="Genomic_DNA"/>
</dbReference>
<sequence>MAQPYDLPLEQLRQYQPGLTKQPDFEAFWERTLSELREVSPDYTLEPMAYPTKGVKVYRILYKRLNHAQIEGRLAMPDREGPHPGIVLYHGYNSAYDGNIHDTVVWALRGYAALQMLVRGQQGESEDNVVSPHGGPKGWLTKGIRSPETYYYRAVYMDAVRALEVLANLPEVNETRLGTVGGSQGGALAIAAAALSPLPKVVASDYPFLSHFERAIDITPEGPYLELNEYFRRYPDPRVEENAKRTLSYFDVMNLAPRVAAFTWMSVGIVDLITPPSTVFAVYNHLSCPKDLYVARYFGHEYIPGAVERRLSVLMEHLQHSGAARVLE</sequence>
<dbReference type="Proteomes" id="UP001596500">
    <property type="component" value="Unassembled WGS sequence"/>
</dbReference>
<dbReference type="InterPro" id="IPR039069">
    <property type="entry name" value="CE7"/>
</dbReference>
<proteinExistence type="predicted"/>
<accession>A0ABW2RQI5</accession>
<name>A0ABW2RQI5_9BACL</name>
<keyword evidence="3" id="KW-1185">Reference proteome</keyword>